<evidence type="ECO:0000259" key="7">
    <source>
        <dbReference type="SMART" id="SM00499"/>
    </source>
</evidence>
<feature type="domain" description="Bifunctional inhibitor/plant lipid transfer protein/seed storage helical" evidence="7">
    <location>
        <begin position="146"/>
        <end position="227"/>
    </location>
</feature>
<feature type="compositionally biased region" description="Pro residues" evidence="5">
    <location>
        <begin position="116"/>
        <end position="125"/>
    </location>
</feature>
<feature type="compositionally biased region" description="Low complexity" evidence="5">
    <location>
        <begin position="42"/>
        <end position="58"/>
    </location>
</feature>
<evidence type="ECO:0000256" key="5">
    <source>
        <dbReference type="SAM" id="MobiDB-lite"/>
    </source>
</evidence>
<accession>A0AAV9FUI1</accession>
<dbReference type="SMART" id="SM00499">
    <property type="entry name" value="AAI"/>
    <property type="match status" value="1"/>
</dbReference>
<dbReference type="EMBL" id="MU847443">
    <property type="protein sequence ID" value="KAK2630857.1"/>
    <property type="molecule type" value="Genomic_DNA"/>
</dbReference>
<keyword evidence="9" id="KW-1185">Reference proteome</keyword>
<dbReference type="CDD" id="cd00010">
    <property type="entry name" value="AAI_LTSS"/>
    <property type="match status" value="1"/>
</dbReference>
<feature type="chain" id="PRO_5043653570" description="Bifunctional inhibitor/plant lipid transfer protein/seed storage helical domain-containing protein" evidence="6">
    <location>
        <begin position="22"/>
        <end position="254"/>
    </location>
</feature>
<evidence type="ECO:0000256" key="3">
    <source>
        <dbReference type="ARBA" id="ARBA00023157"/>
    </source>
</evidence>
<dbReference type="InterPro" id="IPR043325">
    <property type="entry name" value="LTSS"/>
</dbReference>
<keyword evidence="3" id="KW-1015">Disulfide bond</keyword>
<dbReference type="SUPFAM" id="SSF47699">
    <property type="entry name" value="Bifunctional inhibitor/lipid-transfer protein/seed storage 2S albumin"/>
    <property type="match status" value="1"/>
</dbReference>
<evidence type="ECO:0000313" key="9">
    <source>
        <dbReference type="Proteomes" id="UP001301735"/>
    </source>
</evidence>
<organism evidence="8 9">
    <name type="scientific">Eleusine coracana subsp. coracana</name>
    <dbReference type="NCBI Taxonomy" id="191504"/>
    <lineage>
        <taxon>Eukaryota</taxon>
        <taxon>Viridiplantae</taxon>
        <taxon>Streptophyta</taxon>
        <taxon>Embryophyta</taxon>
        <taxon>Tracheophyta</taxon>
        <taxon>Spermatophyta</taxon>
        <taxon>Magnoliopsida</taxon>
        <taxon>Liliopsida</taxon>
        <taxon>Poales</taxon>
        <taxon>Poaceae</taxon>
        <taxon>PACMAD clade</taxon>
        <taxon>Chloridoideae</taxon>
        <taxon>Cynodonteae</taxon>
        <taxon>Eleusininae</taxon>
        <taxon>Eleusine</taxon>
    </lineage>
</organism>
<reference evidence="8 9" key="1">
    <citation type="submission" date="2023-05" db="EMBL/GenBank/DDBJ databases">
        <title>WGS assembly of Eleusine coracana.</title>
        <authorList>
            <person name="Jenkins J."/>
            <person name="Schmutz J."/>
            <person name="Lux T."/>
            <person name="Plott C."/>
            <person name="Mayer K."/>
            <person name="Qi P."/>
            <person name="Devos K."/>
        </authorList>
    </citation>
    <scope>NUCLEOTIDE SEQUENCE [LARGE SCALE GENOMIC DNA]</scope>
    <source>
        <tissue evidence="8">Leaves</tissue>
    </source>
</reference>
<gene>
    <name evidence="8" type="ORF">QOZ80_UnG0723160</name>
</gene>
<name>A0AAV9FUI1_ELECO</name>
<dbReference type="Pfam" id="PF14368">
    <property type="entry name" value="LTP_2"/>
    <property type="match status" value="1"/>
</dbReference>
<feature type="region of interest" description="Disordered" evidence="5">
    <location>
        <begin position="39"/>
        <end position="59"/>
    </location>
</feature>
<dbReference type="InterPro" id="IPR016140">
    <property type="entry name" value="Bifunc_inhib/LTP/seed_store"/>
</dbReference>
<sequence length="254" mass="26107">MAPSKTIIVALFLAFTLVANTLQPSEAIRAVQDAASADQEAPETTAAASSTNADASVAKPSAPSAWTGAWLSAPAFPFPLFPPLFPLPGAPPAGQGQLPGFPFPLFPPLFPVPGFPRPGSPPPPSSTATKVSAGETVSPRPQVTDCLPPLMRLTPCMDYLTDTSVAAPPTTCCNGFRTLVNDAPICLCHGLNGDINKIMPAPMDFMRMMSLPATCRVALPLQTLAKCSVAPVPPLMIPAPAPGPVTAPSPAPSP</sequence>
<feature type="signal peptide" evidence="6">
    <location>
        <begin position="1"/>
        <end position="21"/>
    </location>
</feature>
<dbReference type="PANTHER" id="PTHR33044">
    <property type="entry name" value="BIFUNCTIONAL INHIBITOR/LIPID-TRANSFER PROTEIN/SEED STORAGE 2S ALBUMIN SUPERFAMILY PROTEIN-RELATED"/>
    <property type="match status" value="1"/>
</dbReference>
<protein>
    <recommendedName>
        <fullName evidence="7">Bifunctional inhibitor/plant lipid transfer protein/seed storage helical domain-containing protein</fullName>
    </recommendedName>
</protein>
<comment type="similarity">
    <text evidence="1">Belongs to the plant LTP family.</text>
</comment>
<dbReference type="AlphaFoldDB" id="A0AAV9FUI1"/>
<evidence type="ECO:0000256" key="4">
    <source>
        <dbReference type="ARBA" id="ARBA00023180"/>
    </source>
</evidence>
<dbReference type="Gene3D" id="1.10.110.10">
    <property type="entry name" value="Plant lipid-transfer and hydrophobic proteins"/>
    <property type="match status" value="1"/>
</dbReference>
<evidence type="ECO:0000256" key="1">
    <source>
        <dbReference type="ARBA" id="ARBA00009748"/>
    </source>
</evidence>
<evidence type="ECO:0000256" key="2">
    <source>
        <dbReference type="ARBA" id="ARBA00022729"/>
    </source>
</evidence>
<evidence type="ECO:0000256" key="6">
    <source>
        <dbReference type="SAM" id="SignalP"/>
    </source>
</evidence>
<dbReference type="InterPro" id="IPR036312">
    <property type="entry name" value="Bifun_inhib/LTP/seed_sf"/>
</dbReference>
<comment type="caution">
    <text evidence="8">The sequence shown here is derived from an EMBL/GenBank/DDBJ whole genome shotgun (WGS) entry which is preliminary data.</text>
</comment>
<keyword evidence="2 6" id="KW-0732">Signal</keyword>
<evidence type="ECO:0000313" key="8">
    <source>
        <dbReference type="EMBL" id="KAK2630857.1"/>
    </source>
</evidence>
<dbReference type="Proteomes" id="UP001301735">
    <property type="component" value="Unassembled WGS sequence"/>
</dbReference>
<feature type="region of interest" description="Disordered" evidence="5">
    <location>
        <begin position="116"/>
        <end position="144"/>
    </location>
</feature>
<keyword evidence="4" id="KW-0325">Glycoprotein</keyword>
<proteinExistence type="inferred from homology"/>